<dbReference type="EMBL" id="CP045096">
    <property type="protein sequence ID" value="QFQ97440.1"/>
    <property type="molecule type" value="Genomic_DNA"/>
</dbReference>
<evidence type="ECO:0000313" key="1">
    <source>
        <dbReference type="EMBL" id="QFQ97440.1"/>
    </source>
</evidence>
<reference evidence="1 2" key="1">
    <citation type="submission" date="2019-10" db="EMBL/GenBank/DDBJ databases">
        <title>Streptomyces sp. strain GY16 isolated from leaves of Broussonetia papyrifera.</title>
        <authorList>
            <person name="Mo P."/>
        </authorList>
    </citation>
    <scope>NUCLEOTIDE SEQUENCE [LARGE SCALE GENOMIC DNA]</scope>
    <source>
        <strain evidence="1 2">GY16</strain>
    </source>
</reference>
<dbReference type="AlphaFoldDB" id="A0A5P8K373"/>
<protein>
    <submittedName>
        <fullName evidence="1">Uncharacterized protein</fullName>
    </submittedName>
</protein>
<gene>
    <name evidence="1" type="ORF">F9278_15845</name>
</gene>
<evidence type="ECO:0000313" key="2">
    <source>
        <dbReference type="Proteomes" id="UP000327294"/>
    </source>
</evidence>
<accession>A0A5P8K373</accession>
<organism evidence="1 2">
    <name type="scientific">Streptomyces phaeolivaceus</name>
    <dbReference type="NCBI Taxonomy" id="2653200"/>
    <lineage>
        <taxon>Bacteria</taxon>
        <taxon>Bacillati</taxon>
        <taxon>Actinomycetota</taxon>
        <taxon>Actinomycetes</taxon>
        <taxon>Kitasatosporales</taxon>
        <taxon>Streptomycetaceae</taxon>
        <taxon>Streptomyces</taxon>
    </lineage>
</organism>
<name>A0A5P8K373_9ACTN</name>
<keyword evidence="2" id="KW-1185">Reference proteome</keyword>
<sequence>MTTTAEHLTLVIRHWPDLQEALGGRSAPTWPPAGRMNDHLRTLDQADDEHDETHAQQLATLRAPDGRTIGYRCTHCGDVDPGHSHPVGDERDPAQIGERPIPIRLHIHETMRIVRTALADCADQTASSVQRPVMGLLPEGYPKADRVRRELLVMQERRDPRRWSWASARPDAPLTALWLLGRVQGAPGPFRPLTGPQLDHIGSVARSCAMRVEDALDVGERRATLARPCPTCGGQLHLHGGAGALPVARCTACGHVWSGQAAVA</sequence>
<dbReference type="RefSeq" id="WP_152168916.1">
    <property type="nucleotide sequence ID" value="NZ_CP045096.1"/>
</dbReference>
<proteinExistence type="predicted"/>
<dbReference type="KEGG" id="sphv:F9278_15845"/>
<dbReference type="Proteomes" id="UP000327294">
    <property type="component" value="Chromosome"/>
</dbReference>